<dbReference type="InterPro" id="IPR026755">
    <property type="entry name" value="Fam221a/b"/>
</dbReference>
<comment type="similarity">
    <text evidence="1">Belongs to the FAM221 family.</text>
</comment>
<dbReference type="PANTHER" id="PTHR31214">
    <property type="entry name" value="PROTEIN FAM221A-RELATED"/>
    <property type="match status" value="1"/>
</dbReference>
<evidence type="ECO:0000313" key="3">
    <source>
        <dbReference type="EMBL" id="AAW25907.1"/>
    </source>
</evidence>
<evidence type="ECO:0000256" key="2">
    <source>
        <dbReference type="ARBA" id="ARBA00039630"/>
    </source>
</evidence>
<reference evidence="3" key="1">
    <citation type="submission" date="2004-11" db="EMBL/GenBank/DDBJ databases">
        <title>The full-length cDNA sequences of Schistosoma japonicum genes.</title>
        <authorList>
            <person name="Han Z."/>
        </authorList>
    </citation>
    <scope>NUCLEOTIDE SEQUENCE</scope>
</reference>
<evidence type="ECO:0000256" key="1">
    <source>
        <dbReference type="ARBA" id="ARBA00011026"/>
    </source>
</evidence>
<dbReference type="AlphaFoldDB" id="Q5DE49"/>
<sequence length="185" mass="21057">MFMLSWMPKFGSQIARCHCKHFAMDHSVVAPYFCSKPNCKCDSFRTSMSCECGIEFHNHEMFMETAEERQKRGKPIGKPSPYQAMGGLTGFSSLAPGIIRMDPSGAGQRFSEEGKNNPPPSVDNLFFGTPAQGIFNYKLEVNDKTGVKHEQIEVESQMGRWGESELDFYERRYKERGKGNFPKKF</sequence>
<dbReference type="PANTHER" id="PTHR31214:SF2">
    <property type="entry name" value="PROTEIN FAM221A"/>
    <property type="match status" value="1"/>
</dbReference>
<protein>
    <recommendedName>
        <fullName evidence="2">Protein FAM221A</fullName>
    </recommendedName>
</protein>
<dbReference type="Pfam" id="PF14753">
    <property type="entry name" value="FAM221"/>
    <property type="match status" value="1"/>
</dbReference>
<name>Q5DE49_SCHJA</name>
<proteinExistence type="evidence at transcript level"/>
<reference evidence="3" key="2">
    <citation type="journal article" date="2006" name="PLoS Pathog.">
        <title>New perspectives on host-parasite interplay by comparative transcriptomic and proteomic analyses of Schistosoma japonicum.</title>
        <authorList>
            <person name="Liu F."/>
            <person name="Lu J."/>
            <person name="Hu W."/>
            <person name="Wang S.Y."/>
            <person name="Cui S.J."/>
            <person name="Chi M."/>
            <person name="Yan Q."/>
            <person name="Wang X.R."/>
            <person name="Song H.D."/>
            <person name="Xu X.N."/>
            <person name="Wang J.J."/>
            <person name="Zhang X.L."/>
            <person name="Zhang X."/>
            <person name="Wang Z.Q."/>
            <person name="Xue C.L."/>
            <person name="Brindley P.J."/>
            <person name="McManus D.P."/>
            <person name="Yang P.Y."/>
            <person name="Feng Z."/>
            <person name="Chen Z."/>
            <person name="Han Z.G."/>
        </authorList>
    </citation>
    <scope>NUCLEOTIDE SEQUENCE</scope>
</reference>
<organism evidence="3">
    <name type="scientific">Schistosoma japonicum</name>
    <name type="common">Blood fluke</name>
    <dbReference type="NCBI Taxonomy" id="6182"/>
    <lineage>
        <taxon>Eukaryota</taxon>
        <taxon>Metazoa</taxon>
        <taxon>Spiralia</taxon>
        <taxon>Lophotrochozoa</taxon>
        <taxon>Platyhelminthes</taxon>
        <taxon>Trematoda</taxon>
        <taxon>Digenea</taxon>
        <taxon>Strigeidida</taxon>
        <taxon>Schistosomatoidea</taxon>
        <taxon>Schistosomatidae</taxon>
        <taxon>Schistosoma</taxon>
    </lineage>
</organism>
<accession>Q5DE49</accession>
<dbReference type="EMBL" id="AY814175">
    <property type="protein sequence ID" value="AAW25907.1"/>
    <property type="molecule type" value="mRNA"/>
</dbReference>